<dbReference type="Proteomes" id="UP001202328">
    <property type="component" value="Unassembled WGS sequence"/>
</dbReference>
<evidence type="ECO:0000256" key="1">
    <source>
        <dbReference type="ARBA" id="ARBA00004132"/>
    </source>
</evidence>
<keyword evidence="4" id="KW-0968">Cytoplasmic vesicle</keyword>
<evidence type="ECO:0000313" key="6">
    <source>
        <dbReference type="EMBL" id="KAI3874908.1"/>
    </source>
</evidence>
<dbReference type="GO" id="GO:0032050">
    <property type="term" value="F:clathrin heavy chain binding"/>
    <property type="evidence" value="ECO:0007669"/>
    <property type="project" value="TreeGrafter"/>
</dbReference>
<evidence type="ECO:0000256" key="4">
    <source>
        <dbReference type="ARBA" id="ARBA00023329"/>
    </source>
</evidence>
<comment type="caution">
    <text evidence="6">The sequence shown here is derived from an EMBL/GenBank/DDBJ whole genome shotgun (WGS) entry which is preliminary data.</text>
</comment>
<dbReference type="SMART" id="SM00273">
    <property type="entry name" value="ENTH"/>
    <property type="match status" value="1"/>
</dbReference>
<dbReference type="GO" id="GO:0005905">
    <property type="term" value="C:clathrin-coated pit"/>
    <property type="evidence" value="ECO:0007669"/>
    <property type="project" value="TreeGrafter"/>
</dbReference>
<dbReference type="AlphaFoldDB" id="A0AAD4S8E5"/>
<protein>
    <recommendedName>
        <fullName evidence="5">ENTH domain-containing protein</fullName>
    </recommendedName>
</protein>
<dbReference type="Pfam" id="PF07651">
    <property type="entry name" value="ANTH"/>
    <property type="match status" value="1"/>
</dbReference>
<dbReference type="Gene3D" id="1.20.58.150">
    <property type="entry name" value="ANTH domain"/>
    <property type="match status" value="1"/>
</dbReference>
<name>A0AAD4S8E5_9MAGN</name>
<dbReference type="PROSITE" id="PS50942">
    <property type="entry name" value="ENTH"/>
    <property type="match status" value="1"/>
</dbReference>
<dbReference type="GO" id="GO:0005546">
    <property type="term" value="F:phosphatidylinositol-4,5-bisphosphate binding"/>
    <property type="evidence" value="ECO:0007669"/>
    <property type="project" value="TreeGrafter"/>
</dbReference>
<dbReference type="InterPro" id="IPR013809">
    <property type="entry name" value="ENTH"/>
</dbReference>
<dbReference type="GO" id="GO:0048268">
    <property type="term" value="P:clathrin coat assembly"/>
    <property type="evidence" value="ECO:0007669"/>
    <property type="project" value="InterPro"/>
</dbReference>
<dbReference type="GO" id="GO:0000149">
    <property type="term" value="F:SNARE binding"/>
    <property type="evidence" value="ECO:0007669"/>
    <property type="project" value="TreeGrafter"/>
</dbReference>
<dbReference type="EMBL" id="JAJJMB010012638">
    <property type="protein sequence ID" value="KAI3874908.1"/>
    <property type="molecule type" value="Genomic_DNA"/>
</dbReference>
<dbReference type="GO" id="GO:0030136">
    <property type="term" value="C:clathrin-coated vesicle"/>
    <property type="evidence" value="ECO:0007669"/>
    <property type="project" value="UniProtKB-SubCell"/>
</dbReference>
<dbReference type="InterPro" id="IPR014712">
    <property type="entry name" value="ANTH_dom_sf"/>
</dbReference>
<comment type="subcellular location">
    <subcellularLocation>
        <location evidence="1">Cytoplasmic vesicle</location>
        <location evidence="1">Clathrin-coated vesicle</location>
    </subcellularLocation>
    <subcellularLocation>
        <location evidence="2">Golgi apparatus</location>
    </subcellularLocation>
</comment>
<sequence length="365" mass="41917">MMDVQSKLRLVLGSVKDQASISKAMIYRKDGYLSDIEIAILRATSHDEHPIDDKQLHEILFLVSNSSPSSISIPYLSQKISNRLRKTKNHFVALKMLLLVHRLLRGGDRKFEQGFRKSHLNGHLEILSQHHRRHHHHHLNHNYFLHNYASFIEERMSWFMNQAGKLEPQYDKNTTEIRLRGLPKLQLFLDRVLNCSSVLDIISPSDSLTRAALHNILKETSQVYNNFCDEVPILANSFFDLKDHAVQAQALKLLKKACRQSCELSEFFHKYNRIVGSTSMKLTLKFPTTKIITVDHVLVMEQYVNDNNMGEVSSSISMVDDDKSVIGHEDSEVPEELTIGTSSTTSLFSCKLETQISTEWVLFDD</sequence>
<accession>A0AAD4S8E5</accession>
<keyword evidence="7" id="KW-1185">Reference proteome</keyword>
<dbReference type="GO" id="GO:0072583">
    <property type="term" value="P:clathrin-dependent endocytosis"/>
    <property type="evidence" value="ECO:0007669"/>
    <property type="project" value="InterPro"/>
</dbReference>
<dbReference type="GO" id="GO:0005794">
    <property type="term" value="C:Golgi apparatus"/>
    <property type="evidence" value="ECO:0007669"/>
    <property type="project" value="UniProtKB-SubCell"/>
</dbReference>
<evidence type="ECO:0000313" key="7">
    <source>
        <dbReference type="Proteomes" id="UP001202328"/>
    </source>
</evidence>
<gene>
    <name evidence="6" type="ORF">MKW98_019481</name>
</gene>
<dbReference type="PANTHER" id="PTHR22951">
    <property type="entry name" value="CLATHRIN ASSEMBLY PROTEIN"/>
    <property type="match status" value="1"/>
</dbReference>
<dbReference type="SUPFAM" id="SSF48464">
    <property type="entry name" value="ENTH/VHS domain"/>
    <property type="match status" value="1"/>
</dbReference>
<dbReference type="SUPFAM" id="SSF89009">
    <property type="entry name" value="GAT-like domain"/>
    <property type="match status" value="1"/>
</dbReference>
<keyword evidence="3" id="KW-0333">Golgi apparatus</keyword>
<dbReference type="InterPro" id="IPR008942">
    <property type="entry name" value="ENTH_VHS"/>
</dbReference>
<dbReference type="GO" id="GO:0005545">
    <property type="term" value="F:1-phosphatidylinositol binding"/>
    <property type="evidence" value="ECO:0007669"/>
    <property type="project" value="InterPro"/>
</dbReference>
<dbReference type="Gene3D" id="1.25.40.90">
    <property type="match status" value="1"/>
</dbReference>
<dbReference type="InterPro" id="IPR011417">
    <property type="entry name" value="ANTH_dom"/>
</dbReference>
<evidence type="ECO:0000256" key="3">
    <source>
        <dbReference type="ARBA" id="ARBA00023034"/>
    </source>
</evidence>
<proteinExistence type="predicted"/>
<dbReference type="InterPro" id="IPR045192">
    <property type="entry name" value="AP180-like"/>
</dbReference>
<feature type="domain" description="ENTH" evidence="5">
    <location>
        <begin position="28"/>
        <end position="166"/>
    </location>
</feature>
<evidence type="ECO:0000259" key="5">
    <source>
        <dbReference type="PROSITE" id="PS50942"/>
    </source>
</evidence>
<organism evidence="6 7">
    <name type="scientific">Papaver atlanticum</name>
    <dbReference type="NCBI Taxonomy" id="357466"/>
    <lineage>
        <taxon>Eukaryota</taxon>
        <taxon>Viridiplantae</taxon>
        <taxon>Streptophyta</taxon>
        <taxon>Embryophyta</taxon>
        <taxon>Tracheophyta</taxon>
        <taxon>Spermatophyta</taxon>
        <taxon>Magnoliopsida</taxon>
        <taxon>Ranunculales</taxon>
        <taxon>Papaveraceae</taxon>
        <taxon>Papaveroideae</taxon>
        <taxon>Papaver</taxon>
    </lineage>
</organism>
<evidence type="ECO:0000256" key="2">
    <source>
        <dbReference type="ARBA" id="ARBA00004555"/>
    </source>
</evidence>
<dbReference type="PANTHER" id="PTHR22951:SF70">
    <property type="entry name" value="OS11G0244600 PROTEIN"/>
    <property type="match status" value="1"/>
</dbReference>
<reference evidence="6" key="1">
    <citation type="submission" date="2022-04" db="EMBL/GenBank/DDBJ databases">
        <title>A functionally conserved STORR gene fusion in Papaver species that diverged 16.8 million years ago.</title>
        <authorList>
            <person name="Catania T."/>
        </authorList>
    </citation>
    <scope>NUCLEOTIDE SEQUENCE</scope>
    <source>
        <strain evidence="6">S-188037</strain>
    </source>
</reference>
<dbReference type="GO" id="GO:0006900">
    <property type="term" value="P:vesicle budding from membrane"/>
    <property type="evidence" value="ECO:0007669"/>
    <property type="project" value="TreeGrafter"/>
</dbReference>